<organism evidence="1">
    <name type="scientific">Rhizophora mucronata</name>
    <name type="common">Asiatic mangrove</name>
    <dbReference type="NCBI Taxonomy" id="61149"/>
    <lineage>
        <taxon>Eukaryota</taxon>
        <taxon>Viridiplantae</taxon>
        <taxon>Streptophyta</taxon>
        <taxon>Embryophyta</taxon>
        <taxon>Tracheophyta</taxon>
        <taxon>Spermatophyta</taxon>
        <taxon>Magnoliopsida</taxon>
        <taxon>eudicotyledons</taxon>
        <taxon>Gunneridae</taxon>
        <taxon>Pentapetalae</taxon>
        <taxon>rosids</taxon>
        <taxon>fabids</taxon>
        <taxon>Malpighiales</taxon>
        <taxon>Rhizophoraceae</taxon>
        <taxon>Rhizophora</taxon>
    </lineage>
</organism>
<name>A0A2P2QP40_RHIMU</name>
<protein>
    <submittedName>
        <fullName evidence="1">Uncharacterized protein</fullName>
    </submittedName>
</protein>
<proteinExistence type="predicted"/>
<accession>A0A2P2QP40</accession>
<dbReference type="EMBL" id="GGEC01088167">
    <property type="protein sequence ID" value="MBX68651.1"/>
    <property type="molecule type" value="Transcribed_RNA"/>
</dbReference>
<evidence type="ECO:0000313" key="1">
    <source>
        <dbReference type="EMBL" id="MBX68651.1"/>
    </source>
</evidence>
<reference evidence="1" key="1">
    <citation type="submission" date="2018-02" db="EMBL/GenBank/DDBJ databases">
        <title>Rhizophora mucronata_Transcriptome.</title>
        <authorList>
            <person name="Meera S.P."/>
            <person name="Sreeshan A."/>
            <person name="Augustine A."/>
        </authorList>
    </citation>
    <scope>NUCLEOTIDE SEQUENCE</scope>
    <source>
        <tissue evidence="1">Leaf</tissue>
    </source>
</reference>
<dbReference type="AlphaFoldDB" id="A0A2P2QP40"/>
<sequence>MIENYNWLDINLFLIVD</sequence>